<protein>
    <recommendedName>
        <fullName evidence="10">Vacuolar calcium ion transporter</fullName>
    </recommendedName>
</protein>
<feature type="transmembrane region" description="Helical" evidence="10">
    <location>
        <begin position="43"/>
        <end position="64"/>
    </location>
</feature>
<sequence length="397" mass="42329">MPVAYGAIPSANSPRLRDPVNRADSAQGGFIFGPPPPTVASSIHYIFFSNWINVLLPFAPLGILSGLLGWNSALTFTFNFFALLPMAKLLGVATEELALRTNQTIGGLLNATFGNAVELIVGLIALQQGLLDVVRASLLGSILSNLLLVLGASFLAGGIYHKNQTFNTTAAQTSASLLSIVVMAFVVPAAFHLVVIENSDELLLELSRGTAVLLFLIYVLFLVFQLKTHTELFAGESSEEEEEPNLTVGVSVGLLIAITLLVSVCGEYLVGSIESVAESWHLSKTFVGLIMLPIVGNAAEHVTAVTCAMRNKMDLVIGVAIGSSMQIALLVTPMCVIFGWIIGQPLTLAFSSFETAILFVSVFVVNSIIQDGKTNYLEGAMLLVAYCIVGWAFFVMP</sequence>
<dbReference type="PANTHER" id="PTHR31503:SF22">
    <property type="entry name" value="VACUOLAR CALCIUM ION TRANSPORTER"/>
    <property type="match status" value="1"/>
</dbReference>
<dbReference type="Proteomes" id="UP001212152">
    <property type="component" value="Unassembled WGS sequence"/>
</dbReference>
<dbReference type="GO" id="GO:0006874">
    <property type="term" value="P:intracellular calcium ion homeostasis"/>
    <property type="evidence" value="ECO:0007669"/>
    <property type="project" value="TreeGrafter"/>
</dbReference>
<keyword evidence="10" id="KW-0050">Antiport</keyword>
<dbReference type="GO" id="GO:0015369">
    <property type="term" value="F:calcium:proton antiporter activity"/>
    <property type="evidence" value="ECO:0007669"/>
    <property type="project" value="UniProtKB-UniRule"/>
</dbReference>
<comment type="similarity">
    <text evidence="2 10">Belongs to the Ca(2+):cation antiporter (CaCA) (TC 2.A.19) family.</text>
</comment>
<dbReference type="GO" id="GO:0000329">
    <property type="term" value="C:fungal-type vacuole membrane"/>
    <property type="evidence" value="ECO:0007669"/>
    <property type="project" value="TreeGrafter"/>
</dbReference>
<evidence type="ECO:0000256" key="10">
    <source>
        <dbReference type="RuleBase" id="RU365028"/>
    </source>
</evidence>
<feature type="transmembrane region" description="Helical" evidence="10">
    <location>
        <begin position="348"/>
        <end position="369"/>
    </location>
</feature>
<accession>A0AAD5TRM5</accession>
<dbReference type="AlphaFoldDB" id="A0AAD5TRM5"/>
<reference evidence="12" key="1">
    <citation type="submission" date="2020-05" db="EMBL/GenBank/DDBJ databases">
        <title>Phylogenomic resolution of chytrid fungi.</title>
        <authorList>
            <person name="Stajich J.E."/>
            <person name="Amses K."/>
            <person name="Simmons R."/>
            <person name="Seto K."/>
            <person name="Myers J."/>
            <person name="Bonds A."/>
            <person name="Quandt C.A."/>
            <person name="Barry K."/>
            <person name="Liu P."/>
            <person name="Grigoriev I."/>
            <person name="Longcore J.E."/>
            <person name="James T.Y."/>
        </authorList>
    </citation>
    <scope>NUCLEOTIDE SEQUENCE</scope>
    <source>
        <strain evidence="12">JEL0379</strain>
    </source>
</reference>
<proteinExistence type="inferred from homology"/>
<dbReference type="NCBIfam" id="TIGR00846">
    <property type="entry name" value="caca2"/>
    <property type="match status" value="1"/>
</dbReference>
<evidence type="ECO:0000256" key="1">
    <source>
        <dbReference type="ARBA" id="ARBA00004127"/>
    </source>
</evidence>
<keyword evidence="3 10" id="KW-0813">Transport</keyword>
<dbReference type="PANTHER" id="PTHR31503">
    <property type="entry name" value="VACUOLAR CALCIUM ION TRANSPORTER"/>
    <property type="match status" value="1"/>
</dbReference>
<keyword evidence="5 10" id="KW-0812">Transmembrane</keyword>
<evidence type="ECO:0000313" key="12">
    <source>
        <dbReference type="EMBL" id="KAJ3184702.1"/>
    </source>
</evidence>
<feature type="transmembrane region" description="Helical" evidence="10">
    <location>
        <begin position="315"/>
        <end position="342"/>
    </location>
</feature>
<keyword evidence="6 10" id="KW-0106">Calcium</keyword>
<evidence type="ECO:0000256" key="9">
    <source>
        <dbReference type="ARBA" id="ARBA00023136"/>
    </source>
</evidence>
<feature type="domain" description="Sodium/calcium exchanger membrane region" evidence="11">
    <location>
        <begin position="251"/>
        <end position="393"/>
    </location>
</feature>
<dbReference type="GO" id="GO:0012505">
    <property type="term" value="C:endomembrane system"/>
    <property type="evidence" value="ECO:0007669"/>
    <property type="project" value="UniProtKB-SubCell"/>
</dbReference>
<feature type="domain" description="Sodium/calcium exchanger membrane region" evidence="11">
    <location>
        <begin position="72"/>
        <end position="226"/>
    </location>
</feature>
<dbReference type="Pfam" id="PF01699">
    <property type="entry name" value="Na_Ca_ex"/>
    <property type="match status" value="2"/>
</dbReference>
<evidence type="ECO:0000256" key="5">
    <source>
        <dbReference type="ARBA" id="ARBA00022692"/>
    </source>
</evidence>
<evidence type="ECO:0000259" key="11">
    <source>
        <dbReference type="Pfam" id="PF01699"/>
    </source>
</evidence>
<keyword evidence="13" id="KW-1185">Reference proteome</keyword>
<feature type="transmembrane region" description="Helical" evidence="10">
    <location>
        <begin position="206"/>
        <end position="226"/>
    </location>
</feature>
<dbReference type="InterPro" id="IPR044880">
    <property type="entry name" value="NCX_ion-bd_dom_sf"/>
</dbReference>
<keyword evidence="7 10" id="KW-1133">Transmembrane helix</keyword>
<dbReference type="NCBIfam" id="TIGR00378">
    <property type="entry name" value="cax"/>
    <property type="match status" value="1"/>
</dbReference>
<evidence type="ECO:0000256" key="4">
    <source>
        <dbReference type="ARBA" id="ARBA00022568"/>
    </source>
</evidence>
<keyword evidence="10" id="KW-0926">Vacuole</keyword>
<evidence type="ECO:0000256" key="6">
    <source>
        <dbReference type="ARBA" id="ARBA00022837"/>
    </source>
</evidence>
<feature type="transmembrane region" description="Helical" evidence="10">
    <location>
        <begin position="76"/>
        <end position="93"/>
    </location>
</feature>
<organism evidence="12 13">
    <name type="scientific">Geranomyces variabilis</name>
    <dbReference type="NCBI Taxonomy" id="109894"/>
    <lineage>
        <taxon>Eukaryota</taxon>
        <taxon>Fungi</taxon>
        <taxon>Fungi incertae sedis</taxon>
        <taxon>Chytridiomycota</taxon>
        <taxon>Chytridiomycota incertae sedis</taxon>
        <taxon>Chytridiomycetes</taxon>
        <taxon>Spizellomycetales</taxon>
        <taxon>Powellomycetaceae</taxon>
        <taxon>Geranomyces</taxon>
    </lineage>
</organism>
<comment type="caution">
    <text evidence="10">Lacks conserved residue(s) required for the propagation of feature annotation.</text>
</comment>
<evidence type="ECO:0000256" key="8">
    <source>
        <dbReference type="ARBA" id="ARBA00023065"/>
    </source>
</evidence>
<feature type="transmembrane region" description="Helical" evidence="10">
    <location>
        <begin position="138"/>
        <end position="161"/>
    </location>
</feature>
<dbReference type="EMBL" id="JADGJQ010000003">
    <property type="protein sequence ID" value="KAJ3184702.1"/>
    <property type="molecule type" value="Genomic_DNA"/>
</dbReference>
<dbReference type="Gene3D" id="1.20.1420.30">
    <property type="entry name" value="NCX, central ion-binding region"/>
    <property type="match status" value="1"/>
</dbReference>
<keyword evidence="9 10" id="KW-0472">Membrane</keyword>
<evidence type="ECO:0000256" key="3">
    <source>
        <dbReference type="ARBA" id="ARBA00022448"/>
    </source>
</evidence>
<feature type="transmembrane region" description="Helical" evidence="10">
    <location>
        <begin position="105"/>
        <end position="126"/>
    </location>
</feature>
<comment type="function">
    <text evidence="10">Has a role in promoting intracellular calcium ion sequestration via the exchange of calcium ions for hydrogen ions across the vacuolar membrane. Involved also in manganese ion homeostasis via its uptake into the vacuole.</text>
</comment>
<comment type="caution">
    <text evidence="12">The sequence shown here is derived from an EMBL/GenBank/DDBJ whole genome shotgun (WGS) entry which is preliminary data.</text>
</comment>
<keyword evidence="8 10" id="KW-0406">Ion transport</keyword>
<feature type="transmembrane region" description="Helical" evidence="10">
    <location>
        <begin position="376"/>
        <end position="396"/>
    </location>
</feature>
<feature type="transmembrane region" description="Helical" evidence="10">
    <location>
        <begin position="246"/>
        <end position="270"/>
    </location>
</feature>
<evidence type="ECO:0000313" key="13">
    <source>
        <dbReference type="Proteomes" id="UP001212152"/>
    </source>
</evidence>
<gene>
    <name evidence="12" type="ORF">HDU87_004106</name>
</gene>
<dbReference type="InterPro" id="IPR004837">
    <property type="entry name" value="NaCa_Exmemb"/>
</dbReference>
<feature type="transmembrane region" description="Helical" evidence="10">
    <location>
        <begin position="173"/>
        <end position="194"/>
    </location>
</feature>
<evidence type="ECO:0000256" key="2">
    <source>
        <dbReference type="ARBA" id="ARBA00008170"/>
    </source>
</evidence>
<evidence type="ECO:0000256" key="7">
    <source>
        <dbReference type="ARBA" id="ARBA00022989"/>
    </source>
</evidence>
<keyword evidence="4 10" id="KW-0109">Calcium transport</keyword>
<name>A0AAD5TRM5_9FUNG</name>
<comment type="subcellular location">
    <subcellularLocation>
        <location evidence="1">Endomembrane system</location>
        <topology evidence="1">Multi-pass membrane protein</topology>
    </subcellularLocation>
    <subcellularLocation>
        <location evidence="10">Vacuole membrane</location>
    </subcellularLocation>
</comment>
<dbReference type="InterPro" id="IPR004713">
    <property type="entry name" value="CaH_exchang"/>
</dbReference>
<dbReference type="InterPro" id="IPR004798">
    <property type="entry name" value="CAX-like"/>
</dbReference>